<evidence type="ECO:0000256" key="22">
    <source>
        <dbReference type="RuleBase" id="RU000363"/>
    </source>
</evidence>
<dbReference type="eggNOG" id="KOG4169">
    <property type="taxonomic scope" value="Eukaryota"/>
</dbReference>
<comment type="catalytic activity">
    <reaction evidence="20">
        <text>(15S)-hydroxy-(5Z,8Z,11Z,13E)-eicosatetraenoate + NAD(+) = 15-oxo-(5Z,8Z,11Z,13E)-eicosatetraenoate + NADH + H(+)</text>
        <dbReference type="Rhea" id="RHEA:23260"/>
        <dbReference type="ChEBI" id="CHEBI:15378"/>
        <dbReference type="ChEBI" id="CHEBI:57409"/>
        <dbReference type="ChEBI" id="CHEBI:57410"/>
        <dbReference type="ChEBI" id="CHEBI:57540"/>
        <dbReference type="ChEBI" id="CHEBI:57945"/>
        <dbReference type="EC" id="1.1.1.232"/>
    </reaction>
    <physiologicalReaction direction="left-to-right" evidence="20">
        <dbReference type="Rhea" id="RHEA:23261"/>
    </physiologicalReaction>
</comment>
<comment type="catalytic activity">
    <reaction evidence="18">
        <text>prostaglandin E2 + NAD(+) = 15-oxoprostaglandin E2 + NADH + H(+)</text>
        <dbReference type="Rhea" id="RHEA:11876"/>
        <dbReference type="ChEBI" id="CHEBI:15378"/>
        <dbReference type="ChEBI" id="CHEBI:57400"/>
        <dbReference type="ChEBI" id="CHEBI:57540"/>
        <dbReference type="ChEBI" id="CHEBI:57945"/>
        <dbReference type="ChEBI" id="CHEBI:606564"/>
        <dbReference type="EC" id="1.1.1.141"/>
    </reaction>
    <physiologicalReaction direction="left-to-right" evidence="18">
        <dbReference type="Rhea" id="RHEA:11877"/>
    </physiologicalReaction>
</comment>
<dbReference type="EC" id="1.1.1.141" evidence="3"/>
<dbReference type="PANTHER" id="PTHR44229:SF4">
    <property type="entry name" value="15-HYDROXYPROSTAGLANDIN DEHYDROGENASE [NAD(+)]"/>
    <property type="match status" value="1"/>
</dbReference>
<evidence type="ECO:0000256" key="10">
    <source>
        <dbReference type="ARBA" id="ARBA00047672"/>
    </source>
</evidence>
<dbReference type="SUPFAM" id="SSF51735">
    <property type="entry name" value="NAD(P)-binding Rossmann-fold domains"/>
    <property type="match status" value="1"/>
</dbReference>
<evidence type="ECO:0000256" key="21">
    <source>
        <dbReference type="ARBA" id="ARBA00049188"/>
    </source>
</evidence>
<comment type="catalytic activity">
    <reaction evidence="21">
        <text>resolvin E1 + NAD(+) = 18-oxo-resolvin E1 + NADH + H(+)</text>
        <dbReference type="Rhea" id="RHEA:49244"/>
        <dbReference type="ChEBI" id="CHEBI:15378"/>
        <dbReference type="ChEBI" id="CHEBI:57540"/>
        <dbReference type="ChEBI" id="CHEBI:57945"/>
        <dbReference type="ChEBI" id="CHEBI:91000"/>
        <dbReference type="ChEBI" id="CHEBI:91001"/>
    </reaction>
    <physiologicalReaction direction="left-to-right" evidence="21">
        <dbReference type="Rhea" id="RHEA:49245"/>
    </physiologicalReaction>
</comment>
<comment type="catalytic activity">
    <reaction evidence="13">
        <text>(11R)-hydroxy-(5Z,8Z,12E,14Z)-eicosatetraenoate + NAD(+) = 11-oxo-(5Z,8Z,12E,14Z)-eicosatetraenoate + NADH + H(+)</text>
        <dbReference type="Rhea" id="RHEA:48640"/>
        <dbReference type="ChEBI" id="CHEBI:15378"/>
        <dbReference type="ChEBI" id="CHEBI:57540"/>
        <dbReference type="ChEBI" id="CHEBI:57945"/>
        <dbReference type="ChEBI" id="CHEBI:78836"/>
        <dbReference type="ChEBI" id="CHEBI:90697"/>
    </reaction>
    <physiologicalReaction direction="left-to-right" evidence="13">
        <dbReference type="Rhea" id="RHEA:48641"/>
    </physiologicalReaction>
</comment>
<evidence type="ECO:0000256" key="13">
    <source>
        <dbReference type="ARBA" id="ARBA00048144"/>
    </source>
</evidence>
<gene>
    <name evidence="23" type="ORF">TRIADDRAFT_37607</name>
</gene>
<evidence type="ECO:0000256" key="3">
    <source>
        <dbReference type="ARBA" id="ARBA00038968"/>
    </source>
</evidence>
<dbReference type="GO" id="GO:0016616">
    <property type="term" value="F:oxidoreductase activity, acting on the CH-OH group of donors, NAD or NADP as acceptor"/>
    <property type="evidence" value="ECO:0000318"/>
    <property type="project" value="GO_Central"/>
</dbReference>
<dbReference type="PRINTS" id="PR00080">
    <property type="entry name" value="SDRFAMILY"/>
</dbReference>
<dbReference type="GO" id="GO:0047034">
    <property type="term" value="F:15-hydroxyicosatetraenoate dehydrogenase activity"/>
    <property type="evidence" value="ECO:0007669"/>
    <property type="project" value="UniProtKB-EC"/>
</dbReference>
<evidence type="ECO:0000256" key="6">
    <source>
        <dbReference type="ARBA" id="ARBA00041812"/>
    </source>
</evidence>
<evidence type="ECO:0000256" key="2">
    <source>
        <dbReference type="ARBA" id="ARBA00023002"/>
    </source>
</evidence>
<evidence type="ECO:0000256" key="17">
    <source>
        <dbReference type="ARBA" id="ARBA00048611"/>
    </source>
</evidence>
<evidence type="ECO:0000256" key="11">
    <source>
        <dbReference type="ARBA" id="ARBA00048008"/>
    </source>
</evidence>
<dbReference type="Proteomes" id="UP000009022">
    <property type="component" value="Unassembled WGS sequence"/>
</dbReference>
<keyword evidence="24" id="KW-1185">Reference proteome</keyword>
<dbReference type="GeneID" id="6752824"/>
<evidence type="ECO:0000256" key="5">
    <source>
        <dbReference type="ARBA" id="ARBA00040276"/>
    </source>
</evidence>
<dbReference type="InterPro" id="IPR002347">
    <property type="entry name" value="SDR_fam"/>
</dbReference>
<dbReference type="HOGENOM" id="CLU_010194_2_16_1"/>
<dbReference type="PhylomeDB" id="B3RVY5"/>
<dbReference type="OrthoDB" id="37659at2759"/>
<dbReference type="CTD" id="6752824"/>
<comment type="similarity">
    <text evidence="1 22">Belongs to the short-chain dehydrogenases/reductases (SDR) family.</text>
</comment>
<sequence length="257" mass="28343">MTYDIKGKTAIVTGSARGIGKCICSDLLKKGANVVVSDTAEDVGNETTAEFQKEFGESRVVFIRCNVTKEEDLQNLYSKAIATFGYVDIVVNNAGILNEENWKLMMEINVTGLIRSCQLALDNMSTKNKGKGGVVVNLASVAGLMAGEGSKVYHASKHAVYGYTRSQYLTQGTDNVRFNCVCPFLVDTALAQDWDNSNRTFLTSDLIEKLKAHMLKTEDIAEAVIFLIEDESNAGKAYLVTPFQKWDYYEQPSVLPF</sequence>
<evidence type="ECO:0000256" key="19">
    <source>
        <dbReference type="ARBA" id="ARBA00048921"/>
    </source>
</evidence>
<evidence type="ECO:0000256" key="16">
    <source>
        <dbReference type="ARBA" id="ARBA00048535"/>
    </source>
</evidence>
<dbReference type="AlphaFoldDB" id="B3RVY5"/>
<dbReference type="Pfam" id="PF00106">
    <property type="entry name" value="adh_short"/>
    <property type="match status" value="1"/>
</dbReference>
<dbReference type="PRINTS" id="PR00081">
    <property type="entry name" value="GDHRDH"/>
</dbReference>
<comment type="catalytic activity">
    <reaction evidence="15">
        <text>resolvin D2 + NAD(+) = 7-oxoresolvin D2 + NADH + H(+)</text>
        <dbReference type="Rhea" id="RHEA:53584"/>
        <dbReference type="ChEBI" id="CHEBI:15378"/>
        <dbReference type="ChEBI" id="CHEBI:57540"/>
        <dbReference type="ChEBI" id="CHEBI:57945"/>
        <dbReference type="ChEBI" id="CHEBI:133367"/>
        <dbReference type="ChEBI" id="CHEBI:137497"/>
    </reaction>
    <physiologicalReaction direction="left-to-right" evidence="15">
        <dbReference type="Rhea" id="RHEA:53585"/>
    </physiologicalReaction>
</comment>
<proteinExistence type="inferred from homology"/>
<dbReference type="RefSeq" id="XP_002111611.1">
    <property type="nucleotide sequence ID" value="XM_002111575.1"/>
</dbReference>
<comment type="catalytic activity">
    <reaction evidence="17">
        <text>prostaglandin A1 + NAD(+) = 15-oxo-prostaglandin A1 + NADH + H(+)</text>
        <dbReference type="Rhea" id="RHEA:41263"/>
        <dbReference type="ChEBI" id="CHEBI:15378"/>
        <dbReference type="ChEBI" id="CHEBI:57398"/>
        <dbReference type="ChEBI" id="CHEBI:57540"/>
        <dbReference type="ChEBI" id="CHEBI:57945"/>
        <dbReference type="ChEBI" id="CHEBI:85072"/>
    </reaction>
    <physiologicalReaction direction="left-to-right" evidence="17">
        <dbReference type="Rhea" id="RHEA:41264"/>
    </physiologicalReaction>
</comment>
<dbReference type="PANTHER" id="PTHR44229">
    <property type="entry name" value="15-HYDROXYPROSTAGLANDIN DEHYDROGENASE [NAD(+)]"/>
    <property type="match status" value="1"/>
</dbReference>
<dbReference type="GO" id="GO:0005737">
    <property type="term" value="C:cytoplasm"/>
    <property type="evidence" value="ECO:0000318"/>
    <property type="project" value="GO_Central"/>
</dbReference>
<dbReference type="FunFam" id="3.40.50.720:FF:000084">
    <property type="entry name" value="Short-chain dehydrogenase reductase"/>
    <property type="match status" value="1"/>
</dbReference>
<comment type="catalytic activity">
    <reaction evidence="19">
        <text>resolvin D2 + NAD(+) = 16-oxoresolvin D2 + NADH + H(+)</text>
        <dbReference type="Rhea" id="RHEA:53588"/>
        <dbReference type="ChEBI" id="CHEBI:15378"/>
        <dbReference type="ChEBI" id="CHEBI:57540"/>
        <dbReference type="ChEBI" id="CHEBI:57945"/>
        <dbReference type="ChEBI" id="CHEBI:133367"/>
        <dbReference type="ChEBI" id="CHEBI:137498"/>
    </reaction>
    <physiologicalReaction direction="left-to-right" evidence="19">
        <dbReference type="Rhea" id="RHEA:53589"/>
    </physiologicalReaction>
</comment>
<dbReference type="EC" id="1.1.1.232" evidence="4"/>
<comment type="catalytic activity">
    <reaction evidence="10">
        <text>resolvin D1 + NAD(+) = 8-oxoresolvin D1 + NADH + H(+)</text>
        <dbReference type="Rhea" id="RHEA:50124"/>
        <dbReference type="ChEBI" id="CHEBI:15378"/>
        <dbReference type="ChEBI" id="CHEBI:57540"/>
        <dbReference type="ChEBI" id="CHEBI:57945"/>
        <dbReference type="ChEBI" id="CHEBI:132079"/>
        <dbReference type="ChEBI" id="CHEBI:132080"/>
    </reaction>
    <physiologicalReaction direction="left-to-right" evidence="10">
        <dbReference type="Rhea" id="RHEA:50125"/>
    </physiologicalReaction>
</comment>
<evidence type="ECO:0000256" key="15">
    <source>
        <dbReference type="ARBA" id="ARBA00048393"/>
    </source>
</evidence>
<comment type="function">
    <text evidence="8">Catalyzes the NAD-dependent dehydrogenation (oxidation) of a broad array of hydroxylated polyunsaturated fatty acids (mainly eicosanoids and docosanoids, including prostaglandins, lipoxins and resolvins), yielding their corresponding keto (oxo) metabolites. Decreases the levels of the pro-proliferative prostaglandins such as prostaglandin E2 (whose activity is increased in cancer because of an increase in the expression of cyclooxygenase 2) and generates oxo-fatty acid products that can profoundly influence cell function by abrogating pro-inflammatory cytokine expression. Converts resolvins E1, D1 and D2 to their oxo products, which represents a mode of resolvin inactivation. Resolvin E1 plays important roles during the resolution phase of acute inflammation, while resolvins D1 and D2 have a unique role in obesity-induced adipose inflammation.</text>
</comment>
<evidence type="ECO:0000256" key="7">
    <source>
        <dbReference type="ARBA" id="ARBA00042026"/>
    </source>
</evidence>
<evidence type="ECO:0000313" key="23">
    <source>
        <dbReference type="EMBL" id="EDV25578.1"/>
    </source>
</evidence>
<evidence type="ECO:0000256" key="4">
    <source>
        <dbReference type="ARBA" id="ARBA00039060"/>
    </source>
</evidence>
<evidence type="ECO:0000256" key="20">
    <source>
        <dbReference type="ARBA" id="ARBA00049151"/>
    </source>
</evidence>
<organism evidence="23 24">
    <name type="scientific">Trichoplax adhaerens</name>
    <name type="common">Trichoplax reptans</name>
    <dbReference type="NCBI Taxonomy" id="10228"/>
    <lineage>
        <taxon>Eukaryota</taxon>
        <taxon>Metazoa</taxon>
        <taxon>Placozoa</taxon>
        <taxon>Uniplacotomia</taxon>
        <taxon>Trichoplacea</taxon>
        <taxon>Trichoplacidae</taxon>
        <taxon>Trichoplax</taxon>
    </lineage>
</organism>
<name>B3RVY5_TRIAD</name>
<evidence type="ECO:0000256" key="9">
    <source>
        <dbReference type="ARBA" id="ARBA00047325"/>
    </source>
</evidence>
<dbReference type="InParanoid" id="B3RVY5"/>
<dbReference type="STRING" id="10228.B3RVY5"/>
<dbReference type="InterPro" id="IPR036291">
    <property type="entry name" value="NAD(P)-bd_dom_sf"/>
</dbReference>
<dbReference type="Gene3D" id="3.40.50.720">
    <property type="entry name" value="NAD(P)-binding Rossmann-like Domain"/>
    <property type="match status" value="1"/>
</dbReference>
<evidence type="ECO:0000256" key="14">
    <source>
        <dbReference type="ARBA" id="ARBA00048170"/>
    </source>
</evidence>
<protein>
    <recommendedName>
        <fullName evidence="5">15-hydroxyprostaglandin dehydrogenase [NAD(+)]</fullName>
        <ecNumber evidence="3">1.1.1.141</ecNumber>
        <ecNumber evidence="4">1.1.1.232</ecNumber>
    </recommendedName>
    <alternativeName>
        <fullName evidence="7">Eicosanoid/docosanoid dehydrogenase [NAD(+)]</fullName>
    </alternativeName>
    <alternativeName>
        <fullName evidence="6">Prostaglandin dehydrogenase 1</fullName>
    </alternativeName>
</protein>
<evidence type="ECO:0000256" key="12">
    <source>
        <dbReference type="ARBA" id="ARBA00048140"/>
    </source>
</evidence>
<dbReference type="GO" id="GO:0016404">
    <property type="term" value="F:15-hydroxyprostaglandin dehydrogenase (NAD+) activity"/>
    <property type="evidence" value="ECO:0007669"/>
    <property type="project" value="UniProtKB-EC"/>
</dbReference>
<comment type="catalytic activity">
    <reaction evidence="11">
        <text>14-hydroxy-(4Z,7Z,10Z,12E,16Z,19Z)-docosahexaenoate + NAD(+) = 14-oxo-(4Z,7Z,10Z,12E,16Z,19Z)-docosahexaenoate + NADH + H(+)</text>
        <dbReference type="Rhea" id="RHEA:48952"/>
        <dbReference type="ChEBI" id="CHEBI:15378"/>
        <dbReference type="ChEBI" id="CHEBI:57540"/>
        <dbReference type="ChEBI" id="CHEBI:57945"/>
        <dbReference type="ChEBI" id="CHEBI:90866"/>
        <dbReference type="ChEBI" id="CHEBI:90867"/>
    </reaction>
    <physiologicalReaction direction="left-to-right" evidence="11">
        <dbReference type="Rhea" id="RHEA:48953"/>
    </physiologicalReaction>
</comment>
<evidence type="ECO:0000256" key="18">
    <source>
        <dbReference type="ARBA" id="ARBA00048739"/>
    </source>
</evidence>
<dbReference type="KEGG" id="tad:TRIADDRAFT_37607"/>
<dbReference type="OMA" id="DEMAPYG"/>
<comment type="catalytic activity">
    <reaction evidence="12">
        <text>15-oxo-(5S,6R)-dihydroxy-(7E,9E,11Z)-eicosatrienoate + NADH + H(+) = (5S,6R,15S)-trihydroxy-(7E,9E,11Z)-eicosatrienoate + NAD(+)</text>
        <dbReference type="Rhea" id="RHEA:41596"/>
        <dbReference type="ChEBI" id="CHEBI:15378"/>
        <dbReference type="ChEBI" id="CHEBI:57540"/>
        <dbReference type="ChEBI" id="CHEBI:57945"/>
        <dbReference type="ChEBI" id="CHEBI:78325"/>
        <dbReference type="ChEBI" id="CHEBI:78329"/>
    </reaction>
    <physiologicalReaction direction="left-to-right" evidence="12">
        <dbReference type="Rhea" id="RHEA:41597"/>
    </physiologicalReaction>
</comment>
<comment type="catalytic activity">
    <reaction evidence="16">
        <text>lipoxin A4 + NAD(+) = 15-oxo-(5S,6R)-dihydroxy-(7E,9E,11Z,13E)-eicosatetraenoate + NADH + H(+)</text>
        <dbReference type="Rhea" id="RHEA:41572"/>
        <dbReference type="ChEBI" id="CHEBI:15378"/>
        <dbReference type="ChEBI" id="CHEBI:57540"/>
        <dbReference type="ChEBI" id="CHEBI:57945"/>
        <dbReference type="ChEBI" id="CHEBI:67026"/>
        <dbReference type="ChEBI" id="CHEBI:78311"/>
    </reaction>
    <physiologicalReaction direction="left-to-right" evidence="16">
        <dbReference type="Rhea" id="RHEA:41573"/>
    </physiologicalReaction>
</comment>
<accession>B3RVY5</accession>
<evidence type="ECO:0000313" key="24">
    <source>
        <dbReference type="Proteomes" id="UP000009022"/>
    </source>
</evidence>
<keyword evidence="2" id="KW-0560">Oxidoreductase</keyword>
<comment type="catalytic activity">
    <reaction evidence="9">
        <text>prostaglandin E1 + NAD(+) = 15-oxoprostaglandin E1 + NADH + H(+)</text>
        <dbReference type="Rhea" id="RHEA:16477"/>
        <dbReference type="ChEBI" id="CHEBI:15378"/>
        <dbReference type="ChEBI" id="CHEBI:57397"/>
        <dbReference type="ChEBI" id="CHEBI:57401"/>
        <dbReference type="ChEBI" id="CHEBI:57540"/>
        <dbReference type="ChEBI" id="CHEBI:57945"/>
    </reaction>
    <physiologicalReaction direction="left-to-right" evidence="9">
        <dbReference type="Rhea" id="RHEA:16478"/>
    </physiologicalReaction>
</comment>
<reference evidence="23 24" key="1">
    <citation type="journal article" date="2008" name="Nature">
        <title>The Trichoplax genome and the nature of placozoans.</title>
        <authorList>
            <person name="Srivastava M."/>
            <person name="Begovic E."/>
            <person name="Chapman J."/>
            <person name="Putnam N.H."/>
            <person name="Hellsten U."/>
            <person name="Kawashima T."/>
            <person name="Kuo A."/>
            <person name="Mitros T."/>
            <person name="Salamov A."/>
            <person name="Carpenter M.L."/>
            <person name="Signorovitch A.Y."/>
            <person name="Moreno M.A."/>
            <person name="Kamm K."/>
            <person name="Grimwood J."/>
            <person name="Schmutz J."/>
            <person name="Shapiro H."/>
            <person name="Grigoriev I.V."/>
            <person name="Buss L.W."/>
            <person name="Schierwater B."/>
            <person name="Dellaporta S.L."/>
            <person name="Rokhsar D.S."/>
        </authorList>
    </citation>
    <scope>NUCLEOTIDE SEQUENCE [LARGE SCALE GENOMIC DNA]</scope>
    <source>
        <strain evidence="23 24">Grell-BS-1999</strain>
    </source>
</reference>
<comment type="catalytic activity">
    <reaction evidence="14">
        <text>resolvin D1 + NAD(+) = 17-oxoresolvin D1 + NADH + H(+)</text>
        <dbReference type="Rhea" id="RHEA:50128"/>
        <dbReference type="ChEBI" id="CHEBI:15378"/>
        <dbReference type="ChEBI" id="CHEBI:57540"/>
        <dbReference type="ChEBI" id="CHEBI:57945"/>
        <dbReference type="ChEBI" id="CHEBI:132079"/>
        <dbReference type="ChEBI" id="CHEBI:132081"/>
    </reaction>
    <physiologicalReaction direction="left-to-right" evidence="14">
        <dbReference type="Rhea" id="RHEA:50129"/>
    </physiologicalReaction>
</comment>
<dbReference type="EMBL" id="DS985244">
    <property type="protein sequence ID" value="EDV25578.1"/>
    <property type="molecule type" value="Genomic_DNA"/>
</dbReference>
<evidence type="ECO:0000256" key="8">
    <source>
        <dbReference type="ARBA" id="ARBA00045705"/>
    </source>
</evidence>
<evidence type="ECO:0000256" key="1">
    <source>
        <dbReference type="ARBA" id="ARBA00006484"/>
    </source>
</evidence>